<keyword evidence="5 6" id="KW-0472">Membrane</keyword>
<name>A0A3E0DFU0_9GAMM</name>
<evidence type="ECO:0000256" key="4">
    <source>
        <dbReference type="ARBA" id="ARBA00022989"/>
    </source>
</evidence>
<evidence type="ECO:0000256" key="6">
    <source>
        <dbReference type="SAM" id="Phobius"/>
    </source>
</evidence>
<feature type="transmembrane region" description="Helical" evidence="6">
    <location>
        <begin position="110"/>
        <end position="130"/>
    </location>
</feature>
<comment type="similarity">
    <text evidence="2">Belongs to the GtrA family.</text>
</comment>
<protein>
    <submittedName>
        <fullName evidence="8">Putative flippase GtrA</fullName>
    </submittedName>
</protein>
<dbReference type="GO" id="GO:0005886">
    <property type="term" value="C:plasma membrane"/>
    <property type="evidence" value="ECO:0007669"/>
    <property type="project" value="TreeGrafter"/>
</dbReference>
<dbReference type="Pfam" id="PF04138">
    <property type="entry name" value="GtrA_DPMS_TM"/>
    <property type="match status" value="1"/>
</dbReference>
<evidence type="ECO:0000256" key="5">
    <source>
        <dbReference type="ARBA" id="ARBA00023136"/>
    </source>
</evidence>
<evidence type="ECO:0000256" key="2">
    <source>
        <dbReference type="ARBA" id="ARBA00009399"/>
    </source>
</evidence>
<evidence type="ECO:0000313" key="8">
    <source>
        <dbReference type="EMBL" id="REG81597.1"/>
    </source>
</evidence>
<dbReference type="GO" id="GO:0000271">
    <property type="term" value="P:polysaccharide biosynthetic process"/>
    <property type="evidence" value="ECO:0007669"/>
    <property type="project" value="InterPro"/>
</dbReference>
<evidence type="ECO:0000256" key="3">
    <source>
        <dbReference type="ARBA" id="ARBA00022692"/>
    </source>
</evidence>
<evidence type="ECO:0000313" key="9">
    <source>
        <dbReference type="Proteomes" id="UP000256542"/>
    </source>
</evidence>
<dbReference type="InterPro" id="IPR051401">
    <property type="entry name" value="GtrA_CellWall_Glycosyl"/>
</dbReference>
<dbReference type="PANTHER" id="PTHR38459:SF1">
    <property type="entry name" value="PROPHAGE BACTOPRENOL-LINKED GLUCOSE TRANSLOCASE HOMOLOG"/>
    <property type="match status" value="1"/>
</dbReference>
<reference evidence="8 9" key="1">
    <citation type="submission" date="2018-08" db="EMBL/GenBank/DDBJ databases">
        <title>Genomic Encyclopedia of Type Strains, Phase III (KMG-III): the genomes of soil and plant-associated and newly described type strains.</title>
        <authorList>
            <person name="Whitman W."/>
        </authorList>
    </citation>
    <scope>NUCLEOTIDE SEQUENCE [LARGE SCALE GENOMIC DNA]</scope>
    <source>
        <strain evidence="8 9">CECT 7375</strain>
    </source>
</reference>
<evidence type="ECO:0000259" key="7">
    <source>
        <dbReference type="Pfam" id="PF04138"/>
    </source>
</evidence>
<keyword evidence="3 6" id="KW-0812">Transmembrane</keyword>
<feature type="transmembrane region" description="Helical" evidence="6">
    <location>
        <begin position="38"/>
        <end position="55"/>
    </location>
</feature>
<feature type="domain" description="GtrA/DPMS transmembrane" evidence="7">
    <location>
        <begin position="12"/>
        <end position="136"/>
    </location>
</feature>
<feature type="transmembrane region" description="Helical" evidence="6">
    <location>
        <begin position="76"/>
        <end position="98"/>
    </location>
</feature>
<accession>A0A3E0DFU0</accession>
<proteinExistence type="inferred from homology"/>
<comment type="caution">
    <text evidence="8">The sequence shown here is derived from an EMBL/GenBank/DDBJ whole genome shotgun (WGS) entry which is preliminary data.</text>
</comment>
<dbReference type="InterPro" id="IPR007267">
    <property type="entry name" value="GtrA_DPMS_TM"/>
</dbReference>
<evidence type="ECO:0000256" key="1">
    <source>
        <dbReference type="ARBA" id="ARBA00004141"/>
    </source>
</evidence>
<dbReference type="EMBL" id="QUNG01000013">
    <property type="protein sequence ID" value="REG81597.1"/>
    <property type="molecule type" value="Genomic_DNA"/>
</dbReference>
<keyword evidence="9" id="KW-1185">Reference proteome</keyword>
<keyword evidence="4 6" id="KW-1133">Transmembrane helix</keyword>
<dbReference type="AlphaFoldDB" id="A0A3E0DFU0"/>
<gene>
    <name evidence="8" type="ORF">DFP81_11320</name>
</gene>
<organism evidence="8 9">
    <name type="scientific">Marinomonas pollencensis</name>
    <dbReference type="NCBI Taxonomy" id="491954"/>
    <lineage>
        <taxon>Bacteria</taxon>
        <taxon>Pseudomonadati</taxon>
        <taxon>Pseudomonadota</taxon>
        <taxon>Gammaproteobacteria</taxon>
        <taxon>Oceanospirillales</taxon>
        <taxon>Oceanospirillaceae</taxon>
        <taxon>Marinomonas</taxon>
    </lineage>
</organism>
<sequence>MTFTFLQKTFMRFALVGSIGFLVDLGSMLLLSIWLPPITARIGSFWLAASSNWLWNRRFTFQAQTSMQRSQQLRQWLHFLFCSTLSFVPNWGCYYLLIKLQPSASEFVLLWPYLAMIPGILIGLLFNYSLSRSWVFANPKA</sequence>
<feature type="transmembrane region" description="Helical" evidence="6">
    <location>
        <begin position="12"/>
        <end position="32"/>
    </location>
</feature>
<dbReference type="OrthoDB" id="9811884at2"/>
<dbReference type="PANTHER" id="PTHR38459">
    <property type="entry name" value="PROPHAGE BACTOPRENOL-LINKED GLUCOSE TRANSLOCASE HOMOLOG"/>
    <property type="match status" value="1"/>
</dbReference>
<comment type="subcellular location">
    <subcellularLocation>
        <location evidence="1">Membrane</location>
        <topology evidence="1">Multi-pass membrane protein</topology>
    </subcellularLocation>
</comment>
<dbReference type="Proteomes" id="UP000256542">
    <property type="component" value="Unassembled WGS sequence"/>
</dbReference>